<gene>
    <name evidence="2" type="ORF">CBLFYP62_01023</name>
</gene>
<name>A0A6N3ACA4_CLOBU</name>
<protein>
    <recommendedName>
        <fullName evidence="1">EAL domain-containing protein</fullName>
    </recommendedName>
</protein>
<dbReference type="EMBL" id="CACRTU010000009">
    <property type="protein sequence ID" value="VYT90135.1"/>
    <property type="molecule type" value="Genomic_DNA"/>
</dbReference>
<dbReference type="AlphaFoldDB" id="A0A6N3ACA4"/>
<evidence type="ECO:0000259" key="1">
    <source>
        <dbReference type="PROSITE" id="PS50883"/>
    </source>
</evidence>
<proteinExistence type="predicted"/>
<organism evidence="2">
    <name type="scientific">Clostridium butyricum</name>
    <dbReference type="NCBI Taxonomy" id="1492"/>
    <lineage>
        <taxon>Bacteria</taxon>
        <taxon>Bacillati</taxon>
        <taxon>Bacillota</taxon>
        <taxon>Clostridia</taxon>
        <taxon>Eubacteriales</taxon>
        <taxon>Clostridiaceae</taxon>
        <taxon>Clostridium</taxon>
    </lineage>
</organism>
<dbReference type="InterPro" id="IPR001633">
    <property type="entry name" value="EAL_dom"/>
</dbReference>
<evidence type="ECO:0000313" key="2">
    <source>
        <dbReference type="EMBL" id="VYT90135.1"/>
    </source>
</evidence>
<reference evidence="2" key="1">
    <citation type="submission" date="2019-11" db="EMBL/GenBank/DDBJ databases">
        <authorList>
            <person name="Feng L."/>
        </authorList>
    </citation>
    <scope>NUCLEOTIDE SEQUENCE</scope>
    <source>
        <strain evidence="2">CButyricumLFYP62</strain>
    </source>
</reference>
<dbReference type="RefSeq" id="WP_156736403.1">
    <property type="nucleotide sequence ID" value="NZ_CACRTU010000009.1"/>
</dbReference>
<accession>A0A6N3ACA4</accession>
<feature type="domain" description="EAL" evidence="1">
    <location>
        <begin position="1"/>
        <end position="109"/>
    </location>
</feature>
<dbReference type="PROSITE" id="PS50883">
    <property type="entry name" value="EAL"/>
    <property type="match status" value="1"/>
</dbReference>
<sequence>MNLEDYLNEYKALTLDIMEKVNKDGMIEYLVNERQMVLDKIKNMNFLQAEIKKITDSLNIVQLDRELDLLVKKEKVATRKKIERLKKMKNANMQYMSIGYVPSKFNKHM</sequence>